<proteinExistence type="predicted"/>
<dbReference type="CDD" id="cd14349">
    <property type="entry name" value="UBA_CF106"/>
    <property type="match status" value="1"/>
</dbReference>
<evidence type="ECO:0000313" key="8">
    <source>
        <dbReference type="EMBL" id="ESN94016.1"/>
    </source>
</evidence>
<dbReference type="SUPFAM" id="SSF46934">
    <property type="entry name" value="UBA-like"/>
    <property type="match status" value="1"/>
</dbReference>
<evidence type="ECO:0000259" key="7">
    <source>
        <dbReference type="Pfam" id="PF16158"/>
    </source>
</evidence>
<evidence type="ECO:0000256" key="4">
    <source>
        <dbReference type="ARBA" id="ARBA00022833"/>
    </source>
</evidence>
<feature type="compositionally biased region" description="Low complexity" evidence="6">
    <location>
        <begin position="287"/>
        <end position="296"/>
    </location>
</feature>
<keyword evidence="5" id="KW-0968">Cytoplasmic vesicle</keyword>
<sequence length="309" mass="34181">MEVGSSSNNSSSDVDVDTILLQQFSCMATQDKEALINQFENLFGSSKPDREVCAFYLEMNNWNLPAAVGSYFELNYDQTLLPSITSNESSSSTSDLFATSPFLLETTTETSIVPSASQEGDRQLLIRPPNFKFHHCWDVKNNGLAHWPAGCTLRFISGTQMSLVDRVSVERLGPFAVAKVGLDLITPEQPGNYESTWQLSTMTGTLFGDEMKLYVQVTNDINLLKNLGYDVLSLANGEMMTTEDSAMPSIELLNHENCQDNDGGIIVCHPAAVGITTLTISDRSVSHHQQQEQQHQTIDPLDSDYMEMS</sequence>
<comment type="subcellular location">
    <subcellularLocation>
        <location evidence="1">Cytoplasmic vesicle</location>
        <location evidence="1">Autophagosome</location>
    </subcellularLocation>
</comment>
<evidence type="ECO:0000256" key="6">
    <source>
        <dbReference type="SAM" id="MobiDB-lite"/>
    </source>
</evidence>
<protein>
    <recommendedName>
        <fullName evidence="7">Nbr1 FW domain-containing protein</fullName>
    </recommendedName>
</protein>
<evidence type="ECO:0000256" key="5">
    <source>
        <dbReference type="ARBA" id="ARBA00023329"/>
    </source>
</evidence>
<dbReference type="RefSeq" id="XP_009027983.1">
    <property type="nucleotide sequence ID" value="XM_009029735.1"/>
</dbReference>
<keyword evidence="10" id="KW-1185">Reference proteome</keyword>
<dbReference type="Pfam" id="PF14555">
    <property type="entry name" value="UBA_4"/>
    <property type="match status" value="1"/>
</dbReference>
<dbReference type="GO" id="GO:0000407">
    <property type="term" value="C:phagophore assembly site"/>
    <property type="evidence" value="ECO:0000318"/>
    <property type="project" value="GO_Central"/>
</dbReference>
<dbReference type="EnsemblMetazoa" id="HelroT103156">
    <property type="protein sequence ID" value="HelroP103156"/>
    <property type="gene ID" value="HelroG103156"/>
</dbReference>
<dbReference type="GO" id="GO:0016236">
    <property type="term" value="P:macroautophagy"/>
    <property type="evidence" value="ECO:0000318"/>
    <property type="project" value="GO_Central"/>
</dbReference>
<dbReference type="eggNOG" id="KOG4351">
    <property type="taxonomic scope" value="Eukaryota"/>
</dbReference>
<keyword evidence="2" id="KW-0479">Metal-binding</keyword>
<dbReference type="InterPro" id="IPR032350">
    <property type="entry name" value="Nbr1_FW"/>
</dbReference>
<evidence type="ECO:0000256" key="1">
    <source>
        <dbReference type="ARBA" id="ARBA00004419"/>
    </source>
</evidence>
<feature type="domain" description="Nbr1 FW" evidence="7">
    <location>
        <begin position="128"/>
        <end position="217"/>
    </location>
</feature>
<dbReference type="Proteomes" id="UP000015101">
    <property type="component" value="Unassembled WGS sequence"/>
</dbReference>
<dbReference type="OMA" id="HENIDHQ"/>
<dbReference type="InterPro" id="IPR013783">
    <property type="entry name" value="Ig-like_fold"/>
</dbReference>
<gene>
    <name evidence="9" type="primary">20194597</name>
    <name evidence="8" type="ORF">HELRODRAFT_103156</name>
</gene>
<dbReference type="GO" id="GO:0008270">
    <property type="term" value="F:zinc ion binding"/>
    <property type="evidence" value="ECO:0007669"/>
    <property type="project" value="UniProtKB-KW"/>
</dbReference>
<name>T1EDE5_HELRO</name>
<reference evidence="8 10" key="2">
    <citation type="journal article" date="2013" name="Nature">
        <title>Insights into bilaterian evolution from three spiralian genomes.</title>
        <authorList>
            <person name="Simakov O."/>
            <person name="Marletaz F."/>
            <person name="Cho S.J."/>
            <person name="Edsinger-Gonzales E."/>
            <person name="Havlak P."/>
            <person name="Hellsten U."/>
            <person name="Kuo D.H."/>
            <person name="Larsson T."/>
            <person name="Lv J."/>
            <person name="Arendt D."/>
            <person name="Savage R."/>
            <person name="Osoegawa K."/>
            <person name="de Jong P."/>
            <person name="Grimwood J."/>
            <person name="Chapman J.A."/>
            <person name="Shapiro H."/>
            <person name="Aerts A."/>
            <person name="Otillar R.P."/>
            <person name="Terry A.Y."/>
            <person name="Boore J.L."/>
            <person name="Grigoriev I.V."/>
            <person name="Lindberg D.R."/>
            <person name="Seaver E.C."/>
            <person name="Weisblat D.A."/>
            <person name="Putnam N.H."/>
            <person name="Rokhsar D.S."/>
        </authorList>
    </citation>
    <scope>NUCLEOTIDE SEQUENCE</scope>
</reference>
<dbReference type="GO" id="GO:0005776">
    <property type="term" value="C:autophagosome"/>
    <property type="evidence" value="ECO:0007669"/>
    <property type="project" value="UniProtKB-SubCell"/>
</dbReference>
<dbReference type="OrthoDB" id="661148at2759"/>
<evidence type="ECO:0000256" key="3">
    <source>
        <dbReference type="ARBA" id="ARBA00022771"/>
    </source>
</evidence>
<dbReference type="AlphaFoldDB" id="T1EDE5"/>
<dbReference type="GeneID" id="20194597"/>
<dbReference type="InterPro" id="IPR039517">
    <property type="entry name" value="C6orf106_UBA-like"/>
</dbReference>
<dbReference type="GO" id="GO:0031410">
    <property type="term" value="C:cytoplasmic vesicle"/>
    <property type="evidence" value="ECO:0007669"/>
    <property type="project" value="UniProtKB-KW"/>
</dbReference>
<dbReference type="PANTHER" id="PTHR20930:SF0">
    <property type="entry name" value="PROTEIN ILRUN"/>
    <property type="match status" value="1"/>
</dbReference>
<dbReference type="Gene3D" id="2.60.40.10">
    <property type="entry name" value="Immunoglobulins"/>
    <property type="match status" value="1"/>
</dbReference>
<evidence type="ECO:0000313" key="9">
    <source>
        <dbReference type="EnsemblMetazoa" id="HelroP103156"/>
    </source>
</evidence>
<evidence type="ECO:0000256" key="2">
    <source>
        <dbReference type="ARBA" id="ARBA00022723"/>
    </source>
</evidence>
<evidence type="ECO:0000313" key="10">
    <source>
        <dbReference type="Proteomes" id="UP000015101"/>
    </source>
</evidence>
<dbReference type="EMBL" id="KB097579">
    <property type="protein sequence ID" value="ESN94016.1"/>
    <property type="molecule type" value="Genomic_DNA"/>
</dbReference>
<keyword evidence="4" id="KW-0862">Zinc</keyword>
<dbReference type="GO" id="GO:0043130">
    <property type="term" value="F:ubiquitin binding"/>
    <property type="evidence" value="ECO:0000318"/>
    <property type="project" value="GO_Central"/>
</dbReference>
<dbReference type="Pfam" id="PF16158">
    <property type="entry name" value="N_BRCA1_IG"/>
    <property type="match status" value="1"/>
</dbReference>
<dbReference type="Gene3D" id="1.10.8.10">
    <property type="entry name" value="DNA helicase RuvA subunit, C-terminal domain"/>
    <property type="match status" value="1"/>
</dbReference>
<feature type="region of interest" description="Disordered" evidence="6">
    <location>
        <begin position="284"/>
        <end position="309"/>
    </location>
</feature>
<dbReference type="HOGENOM" id="CLU_901022_0_0_1"/>
<reference evidence="10" key="1">
    <citation type="submission" date="2012-12" db="EMBL/GenBank/DDBJ databases">
        <authorList>
            <person name="Hellsten U."/>
            <person name="Grimwood J."/>
            <person name="Chapman J.A."/>
            <person name="Shapiro H."/>
            <person name="Aerts A."/>
            <person name="Otillar R.P."/>
            <person name="Terry A.Y."/>
            <person name="Boore J.L."/>
            <person name="Simakov O."/>
            <person name="Marletaz F."/>
            <person name="Cho S.-J."/>
            <person name="Edsinger-Gonzales E."/>
            <person name="Havlak P."/>
            <person name="Kuo D.-H."/>
            <person name="Larsson T."/>
            <person name="Lv J."/>
            <person name="Arendt D."/>
            <person name="Savage R."/>
            <person name="Osoegawa K."/>
            <person name="de Jong P."/>
            <person name="Lindberg D.R."/>
            <person name="Seaver E.C."/>
            <person name="Weisblat D.A."/>
            <person name="Putnam N.H."/>
            <person name="Grigoriev I.V."/>
            <person name="Rokhsar D.S."/>
        </authorList>
    </citation>
    <scope>NUCLEOTIDE SEQUENCE</scope>
</reference>
<dbReference type="KEGG" id="hro:HELRODRAFT_103156"/>
<dbReference type="CDD" id="cd14947">
    <property type="entry name" value="NBR1_like"/>
    <property type="match status" value="1"/>
</dbReference>
<keyword evidence="3" id="KW-0863">Zinc-finger</keyword>
<accession>T1EDE5</accession>
<organism evidence="9 10">
    <name type="scientific">Helobdella robusta</name>
    <name type="common">Californian leech</name>
    <dbReference type="NCBI Taxonomy" id="6412"/>
    <lineage>
        <taxon>Eukaryota</taxon>
        <taxon>Metazoa</taxon>
        <taxon>Spiralia</taxon>
        <taxon>Lophotrochozoa</taxon>
        <taxon>Annelida</taxon>
        <taxon>Clitellata</taxon>
        <taxon>Hirudinea</taxon>
        <taxon>Rhynchobdellida</taxon>
        <taxon>Glossiphoniidae</taxon>
        <taxon>Helobdella</taxon>
    </lineage>
</organism>
<reference evidence="9" key="3">
    <citation type="submission" date="2015-06" db="UniProtKB">
        <authorList>
            <consortium name="EnsemblMetazoa"/>
        </authorList>
    </citation>
    <scope>IDENTIFICATION</scope>
</reference>
<dbReference type="STRING" id="6412.T1EDE5"/>
<dbReference type="PANTHER" id="PTHR20930">
    <property type="entry name" value="OVARIAN CARCINOMA ANTIGEN CA125-RELATED"/>
    <property type="match status" value="1"/>
</dbReference>
<dbReference type="CTD" id="20194597"/>
<dbReference type="FunFam" id="2.60.40.10:FF:000199">
    <property type="entry name" value="next to BRCA1 gene 1 protein-like"/>
    <property type="match status" value="1"/>
</dbReference>
<dbReference type="InParanoid" id="T1EDE5"/>
<dbReference type="EMBL" id="AMQM01007196">
    <property type="status" value="NOT_ANNOTATED_CDS"/>
    <property type="molecule type" value="Genomic_DNA"/>
</dbReference>
<dbReference type="InterPro" id="IPR009060">
    <property type="entry name" value="UBA-like_sf"/>
</dbReference>